<evidence type="ECO:0000313" key="3">
    <source>
        <dbReference type="EMBL" id="MBA2932553.1"/>
    </source>
</evidence>
<dbReference type="PANTHER" id="PTHR30273:SF2">
    <property type="entry name" value="PROTEIN FECR"/>
    <property type="match status" value="1"/>
</dbReference>
<accession>A0A838KZ57</accession>
<dbReference type="InterPro" id="IPR006860">
    <property type="entry name" value="FecR"/>
</dbReference>
<protein>
    <submittedName>
        <fullName evidence="3">FecR domain-containing protein</fullName>
    </submittedName>
</protein>
<keyword evidence="1" id="KW-1133">Transmembrane helix</keyword>
<keyword evidence="1" id="KW-0812">Transmembrane</keyword>
<dbReference type="InterPro" id="IPR012373">
    <property type="entry name" value="Ferrdict_sens_TM"/>
</dbReference>
<organism evidence="3 4">
    <name type="scientific">Sphingomonas chungangi</name>
    <dbReference type="NCBI Taxonomy" id="2683589"/>
    <lineage>
        <taxon>Bacteria</taxon>
        <taxon>Pseudomonadati</taxon>
        <taxon>Pseudomonadota</taxon>
        <taxon>Alphaproteobacteria</taxon>
        <taxon>Sphingomonadales</taxon>
        <taxon>Sphingomonadaceae</taxon>
        <taxon>Sphingomonas</taxon>
    </lineage>
</organism>
<keyword evidence="1" id="KW-0472">Membrane</keyword>
<dbReference type="GO" id="GO:0016989">
    <property type="term" value="F:sigma factor antagonist activity"/>
    <property type="evidence" value="ECO:0007669"/>
    <property type="project" value="TreeGrafter"/>
</dbReference>
<sequence length="315" mass="34073">MSLPEMEREQQALDWVRRITDPDFSAWDAHLQWLEDDPCNAETFDRVSLEMEGATSRLPAAGPTPPAPLVANDNHAAGKRRHWAIGTWVSGSIAAIAAALLLWPRPDVGGARLIATSPGVPRDIALADGTKIALNGAGRMRIDNDRSIALLDGEAFFEVRHHSDHPFRLQVGGRVIQDVGTAFDVSISPGSTRVSVREGAVAIDPEAENIRLAAGQEARIGVDGEIIRTSVQQGSAIGGWRDGRLVYQGASWTDVVIDLSRALGVSVTADPRMADRRFTGVIFLDRDRSRTIQRVANVAGLSASRKGEGWLLTPR</sequence>
<keyword evidence="4" id="KW-1185">Reference proteome</keyword>
<dbReference type="PIRSF" id="PIRSF018266">
    <property type="entry name" value="FecR"/>
    <property type="match status" value="1"/>
</dbReference>
<reference evidence="3 4" key="1">
    <citation type="submission" date="2020-07" db="EMBL/GenBank/DDBJ databases">
        <authorList>
            <person name="Sun Q."/>
        </authorList>
    </citation>
    <scope>NUCLEOTIDE SEQUENCE [LARGE SCALE GENOMIC DNA]</scope>
    <source>
        <strain evidence="3 4">CGMCC 1.13654</strain>
    </source>
</reference>
<dbReference type="EMBL" id="JACEIB010000001">
    <property type="protein sequence ID" value="MBA2932553.1"/>
    <property type="molecule type" value="Genomic_DNA"/>
</dbReference>
<dbReference type="Pfam" id="PF04773">
    <property type="entry name" value="FecR"/>
    <property type="match status" value="1"/>
</dbReference>
<evidence type="ECO:0000259" key="2">
    <source>
        <dbReference type="Pfam" id="PF04773"/>
    </source>
</evidence>
<feature type="transmembrane region" description="Helical" evidence="1">
    <location>
        <begin position="83"/>
        <end position="103"/>
    </location>
</feature>
<feature type="domain" description="FecR protein" evidence="2">
    <location>
        <begin position="114"/>
        <end position="201"/>
    </location>
</feature>
<evidence type="ECO:0000256" key="1">
    <source>
        <dbReference type="SAM" id="Phobius"/>
    </source>
</evidence>
<comment type="caution">
    <text evidence="3">The sequence shown here is derived from an EMBL/GenBank/DDBJ whole genome shotgun (WGS) entry which is preliminary data.</text>
</comment>
<dbReference type="PANTHER" id="PTHR30273">
    <property type="entry name" value="PERIPLASMIC SIGNAL SENSOR AND SIGMA FACTOR ACTIVATOR FECR-RELATED"/>
    <property type="match status" value="1"/>
</dbReference>
<dbReference type="AlphaFoldDB" id="A0A838KZ57"/>
<dbReference type="Gene3D" id="2.60.120.1440">
    <property type="match status" value="1"/>
</dbReference>
<dbReference type="Proteomes" id="UP000570166">
    <property type="component" value="Unassembled WGS sequence"/>
</dbReference>
<evidence type="ECO:0000313" key="4">
    <source>
        <dbReference type="Proteomes" id="UP000570166"/>
    </source>
</evidence>
<gene>
    <name evidence="3" type="ORF">HZF05_00460</name>
</gene>
<proteinExistence type="predicted"/>
<name>A0A838KZ57_9SPHN</name>
<dbReference type="RefSeq" id="WP_160364673.1">
    <property type="nucleotide sequence ID" value="NZ_JACEIB010000001.1"/>
</dbReference>